<sequence length="24" mass="2470">MILINFASGDEGVGSAITSFHTSD</sequence>
<evidence type="ECO:0000313" key="1">
    <source>
        <dbReference type="EMBL" id="OMJ14532.1"/>
    </source>
</evidence>
<gene>
    <name evidence="1" type="ORF">AYI70_g7815</name>
</gene>
<proteinExistence type="predicted"/>
<evidence type="ECO:0000313" key="2">
    <source>
        <dbReference type="Proteomes" id="UP000187283"/>
    </source>
</evidence>
<name>A0A1R1XIR2_9FUNG</name>
<reference evidence="1 2" key="1">
    <citation type="submission" date="2017-01" db="EMBL/GenBank/DDBJ databases">
        <authorList>
            <person name="Mah S.A."/>
            <person name="Swanson W.J."/>
            <person name="Moy G.W."/>
            <person name="Vacquier V.D."/>
        </authorList>
    </citation>
    <scope>NUCLEOTIDE SEQUENCE [LARGE SCALE GENOMIC DNA]</scope>
    <source>
        <strain evidence="1 2">GSMNP</strain>
    </source>
</reference>
<dbReference type="AlphaFoldDB" id="A0A1R1XIR2"/>
<comment type="caution">
    <text evidence="1">The sequence shown here is derived from an EMBL/GenBank/DDBJ whole genome shotgun (WGS) entry which is preliminary data.</text>
</comment>
<keyword evidence="2" id="KW-1185">Reference proteome</keyword>
<dbReference type="EMBL" id="LSSN01003028">
    <property type="protein sequence ID" value="OMJ14532.1"/>
    <property type="molecule type" value="Genomic_DNA"/>
</dbReference>
<dbReference type="Proteomes" id="UP000187283">
    <property type="component" value="Unassembled WGS sequence"/>
</dbReference>
<organism evidence="1 2">
    <name type="scientific">Smittium culicis</name>
    <dbReference type="NCBI Taxonomy" id="133412"/>
    <lineage>
        <taxon>Eukaryota</taxon>
        <taxon>Fungi</taxon>
        <taxon>Fungi incertae sedis</taxon>
        <taxon>Zoopagomycota</taxon>
        <taxon>Kickxellomycotina</taxon>
        <taxon>Harpellomycetes</taxon>
        <taxon>Harpellales</taxon>
        <taxon>Legeriomycetaceae</taxon>
        <taxon>Smittium</taxon>
    </lineage>
</organism>
<protein>
    <submittedName>
        <fullName evidence="1">Uncharacterized protein</fullName>
    </submittedName>
</protein>
<feature type="non-terminal residue" evidence="1">
    <location>
        <position position="24"/>
    </location>
</feature>
<accession>A0A1R1XIR2</accession>